<evidence type="ECO:0000256" key="1">
    <source>
        <dbReference type="ARBA" id="ARBA00022614"/>
    </source>
</evidence>
<dbReference type="Pfam" id="PF07699">
    <property type="entry name" value="Ephrin_rec_like"/>
    <property type="match status" value="1"/>
</dbReference>
<dbReference type="InParanoid" id="A0A0G4EY19"/>
<feature type="transmembrane region" description="Helical" evidence="4">
    <location>
        <begin position="1523"/>
        <end position="1547"/>
    </location>
</feature>
<keyword evidence="5" id="KW-0732">Signal</keyword>
<feature type="domain" description="Tyrosine-protein kinase ephrin type A/B receptor-like" evidence="6">
    <location>
        <begin position="711"/>
        <end position="757"/>
    </location>
</feature>
<reference evidence="7 8" key="1">
    <citation type="submission" date="2014-11" db="EMBL/GenBank/DDBJ databases">
        <authorList>
            <person name="Zhu J."/>
            <person name="Qi W."/>
            <person name="Song R."/>
        </authorList>
    </citation>
    <scope>NUCLEOTIDE SEQUENCE [LARGE SCALE GENOMIC DNA]</scope>
</reference>
<feature type="compositionally biased region" description="Basic and acidic residues" evidence="3">
    <location>
        <begin position="2038"/>
        <end position="2047"/>
    </location>
</feature>
<feature type="region of interest" description="Disordered" evidence="3">
    <location>
        <begin position="1831"/>
        <end position="1895"/>
    </location>
</feature>
<feature type="transmembrane region" description="Helical" evidence="4">
    <location>
        <begin position="1191"/>
        <end position="1211"/>
    </location>
</feature>
<dbReference type="PhylomeDB" id="A0A0G4EY19"/>
<protein>
    <recommendedName>
        <fullName evidence="6">Tyrosine-protein kinase ephrin type A/B receptor-like domain-containing protein</fullName>
    </recommendedName>
</protein>
<dbReference type="PANTHER" id="PTHR11319">
    <property type="entry name" value="G PROTEIN-COUPLED RECEPTOR-RELATED"/>
    <property type="match status" value="1"/>
</dbReference>
<dbReference type="FunFam" id="3.80.10.10:FF:000041">
    <property type="entry name" value="LRR receptor-like serine/threonine-protein kinase ERECTA"/>
    <property type="match status" value="1"/>
</dbReference>
<evidence type="ECO:0000259" key="6">
    <source>
        <dbReference type="Pfam" id="PF07699"/>
    </source>
</evidence>
<dbReference type="CDD" id="cd00185">
    <property type="entry name" value="TNFRSF"/>
    <property type="match status" value="1"/>
</dbReference>
<dbReference type="SMART" id="SM01411">
    <property type="entry name" value="Ephrin_rec_like"/>
    <property type="match status" value="2"/>
</dbReference>
<feature type="transmembrane region" description="Helical" evidence="4">
    <location>
        <begin position="1345"/>
        <end position="1363"/>
    </location>
</feature>
<feature type="transmembrane region" description="Helical" evidence="4">
    <location>
        <begin position="1491"/>
        <end position="1511"/>
    </location>
</feature>
<dbReference type="Gene3D" id="3.80.10.10">
    <property type="entry name" value="Ribonuclease Inhibitor"/>
    <property type="match status" value="1"/>
</dbReference>
<keyword evidence="2" id="KW-0677">Repeat</keyword>
<evidence type="ECO:0000256" key="5">
    <source>
        <dbReference type="SAM" id="SignalP"/>
    </source>
</evidence>
<dbReference type="InterPro" id="IPR009030">
    <property type="entry name" value="Growth_fac_rcpt_cys_sf"/>
</dbReference>
<feature type="region of interest" description="Disordered" evidence="3">
    <location>
        <begin position="2021"/>
        <end position="2047"/>
    </location>
</feature>
<feature type="transmembrane region" description="Helical" evidence="4">
    <location>
        <begin position="1149"/>
        <end position="1171"/>
    </location>
</feature>
<evidence type="ECO:0000256" key="2">
    <source>
        <dbReference type="ARBA" id="ARBA00022737"/>
    </source>
</evidence>
<accession>A0A0G4EY19</accession>
<dbReference type="PANTHER" id="PTHR11319:SF35">
    <property type="entry name" value="OUTER MEMBRANE PROTEIN PMPC-RELATED"/>
    <property type="match status" value="1"/>
</dbReference>
<feature type="region of interest" description="Disordered" evidence="3">
    <location>
        <begin position="1212"/>
        <end position="1233"/>
    </location>
</feature>
<name>A0A0G4EY19_VITBC</name>
<keyword evidence="4" id="KW-0472">Membrane</keyword>
<feature type="transmembrane region" description="Helical" evidence="4">
    <location>
        <begin position="1559"/>
        <end position="1579"/>
    </location>
</feature>
<feature type="signal peptide" evidence="5">
    <location>
        <begin position="1"/>
        <end position="25"/>
    </location>
</feature>
<keyword evidence="8" id="KW-1185">Reference proteome</keyword>
<feature type="region of interest" description="Disordered" evidence="3">
    <location>
        <begin position="1916"/>
        <end position="1970"/>
    </location>
</feature>
<dbReference type="SUPFAM" id="SSF52058">
    <property type="entry name" value="L domain-like"/>
    <property type="match status" value="1"/>
</dbReference>
<feature type="transmembrane region" description="Helical" evidence="4">
    <location>
        <begin position="1080"/>
        <end position="1100"/>
    </location>
</feature>
<organism evidence="7 8">
    <name type="scientific">Vitrella brassicaformis (strain CCMP3155)</name>
    <dbReference type="NCBI Taxonomy" id="1169540"/>
    <lineage>
        <taxon>Eukaryota</taxon>
        <taxon>Sar</taxon>
        <taxon>Alveolata</taxon>
        <taxon>Colpodellida</taxon>
        <taxon>Vitrellaceae</taxon>
        <taxon>Vitrella</taxon>
    </lineage>
</organism>
<dbReference type="Gene3D" id="2.10.50.10">
    <property type="entry name" value="Tumor Necrosis Factor Receptor, subunit A, domain 2"/>
    <property type="match status" value="2"/>
</dbReference>
<feature type="transmembrane region" description="Helical" evidence="4">
    <location>
        <begin position="1414"/>
        <end position="1437"/>
    </location>
</feature>
<dbReference type="VEuPathDB" id="CryptoDB:Vbra_8616"/>
<evidence type="ECO:0000313" key="8">
    <source>
        <dbReference type="Proteomes" id="UP000041254"/>
    </source>
</evidence>
<dbReference type="OrthoDB" id="77931at2759"/>
<dbReference type="SUPFAM" id="SSF57184">
    <property type="entry name" value="Growth factor receptor domain"/>
    <property type="match status" value="1"/>
</dbReference>
<feature type="compositionally biased region" description="Low complexity" evidence="3">
    <location>
        <begin position="1212"/>
        <end position="1228"/>
    </location>
</feature>
<evidence type="ECO:0000256" key="4">
    <source>
        <dbReference type="SAM" id="Phobius"/>
    </source>
</evidence>
<proteinExistence type="predicted"/>
<dbReference type="EMBL" id="CDMY01000348">
    <property type="protein sequence ID" value="CEM04227.1"/>
    <property type="molecule type" value="Genomic_DNA"/>
</dbReference>
<feature type="compositionally biased region" description="Basic and acidic residues" evidence="3">
    <location>
        <begin position="1946"/>
        <end position="1957"/>
    </location>
</feature>
<keyword evidence="1" id="KW-0433">Leucine-rich repeat</keyword>
<gene>
    <name evidence="7" type="ORF">Vbra_8616</name>
</gene>
<dbReference type="InterPro" id="IPR032675">
    <property type="entry name" value="LRR_dom_sf"/>
</dbReference>
<feature type="chain" id="PRO_5005187808" description="Tyrosine-protein kinase ephrin type A/B receptor-like domain-containing protein" evidence="5">
    <location>
        <begin position="26"/>
        <end position="2047"/>
    </location>
</feature>
<evidence type="ECO:0000256" key="3">
    <source>
        <dbReference type="SAM" id="MobiDB-lite"/>
    </source>
</evidence>
<evidence type="ECO:0000313" key="7">
    <source>
        <dbReference type="EMBL" id="CEM04227.1"/>
    </source>
</evidence>
<keyword evidence="4" id="KW-0812">Transmembrane</keyword>
<dbReference type="InterPro" id="IPR011641">
    <property type="entry name" value="Tyr-kin_ephrin_A/B_rcpt-like"/>
</dbReference>
<sequence>MLVMMTPMLHRIALFIVILGHLALCVPSPSSSERRSLSRQLRQHVLPDAEPDEDDDALGAPDQRLKLKSFFADHESPRLLSPSFLGLYTRVAGLDQPCDACESDAAELAGVFNGTGLGGEWTGNATEYCDGLRRERLLACTTLEEREERGTEVNETERGAELGYLLIVDQRAGCNATSEWTEFPSRILVLPHILGLIVRQCGALQGALTVPEAPESSKLRVVWLTDQLVHVDNNTDTLEVFGGYPRLRGLAFERTRIRAPLPSAIGNLTNLRFLVMRESSFYGTIPPSWRNMTSLMALDLGDNRLAGRVPEWFGEMPRLKWIDLDFNYFEGRAPPLPRTAELVELADNFFSSIPFSWRDLPNLVYMGLANNRLQSWPLWGASNRLTCRGVAPEVLSEEARGGVSVDWPSLNWLVVSHNNLNMSASTFLRSIAKAPNLAALVARNAGLYGRVGFEAWEMLEDDTDGCSTAQGFRQLVRLELSSNNITHLTGWPGTRTGGPPPPTLDIANNQLVEIAPKWFESLYVDVTGNKELQGPVMQLRENQNCEVFGDHWDGLGVERAGEGWVPMLYADADGFRVRSSMGWKAECTEACAPDRVVRLDPAYNATQLCRCRPGTYGLGDDCKLCPPGTYSHHDMPFGTTQCRACPAYSTTLDNLHHVDTSRLADIAEQRTAAGVGAGEGDDVDIYKDVALPDSVTACKCQPGYFFYFENATDGVCAACPKGTYNEGFGDSSIHDCLPCPASDMTTKHTATTSGRECYCRHEFTLRNLTYRSFDAVRCRECRELSGEVCDPSWAGPVLRWDGQVLVTDDTLDSWLWEDVVASAARALGVGVNRVLGTVHRSNWLETEFHHLHGGEGARGRRQLRRGVDGEHEYADGVGAVDDSYDDDYDDHHPLTALDVLRQHRHMGDGFRGEGESGSAVFFRFEANAKELDGSDLLTLFHELTHANESSTSGHEHERHSLYHPVVPAPYDRWTVRWHTNNGRNSRQQPTIANVLPPGGTLQSSSLYLTLGGLPEAAPGYYRLGHTLNIEKCRVSPRGCLGRNQCAAGLEGLYCGTCRPGYWSQDSAAFCHVCPSLANNLWMIGGCLLLFSFLIIIWAALQFRRGLAPFDVGTTALKILVNWSACVFPLSNVTPDEARLDGWVSSGLRAVSWGTVLPVSFLSVDCLAQSMTGNTLDKIFHWVTLGWFFSPFLIAFCVIFISFLICSIATLATRPSSPSRPASRPQTPSGTSHWLSIPRSLLKSLRRSTHHLHHHHKSTSPPDHEHHLPAYNTSSTVSENNSFKLSFKSHVNPSGAGGGGQRLLGIWRIYHLQPSLDVVDETSGVKETAVKGCGERLKDFLKDTTPVLIIALFLIYPIVVTQMLRPFNCRWLDVPYSPEGDAALASPFEVQSIRRELHLAAHLNAQCYKGVHASAAWIGGVGLLVWGVGTPLIAFILVGRQVDHLNNQDVRRPFGFLYKEYKPSRWYWETVIVVRKFCVLLVMAISPSADGVAPRLGFYALVAAFALTLHLYNKPYDSAKFERLHHVETFALFVWLMSVLMLSVVILAGPDEVFSRFLGFLIFAGCVGFIVYVLGIFLFSSETLRIWTRKLVSPLSSKKTKKSSNKETPHPLWTRLCGNEARQKKRSRAPRVNIDFIQRTFTVVQRRRDRDPANPDARSIWGWIRNFFLRHRRAANEERETGRSTAAVKVDGAQERRFFTLLLCEMLDYFVNTLLLESLPFDWMEFCFRQILVWKRTGQLESLGLKPLFRRGGSLHSRGGPSAVVVDTTDMADDGQMMTASRKTSLFYSRASGLTFKDPFDREEEERREDELEVMAMLTFRFPRSITDVLPAELRPPDAPQPQPQPPSPTPSDGPSRPPTPAPSPPELTPQPSLSFTPIPRRSMSALPAHPAHATPSNATTLAMVMEGDSVVPTEAKSVPGAAASGGAAGRGGPPLVMSPSQLESLGGDREGGRERGDGYAPTPTTPGGSAAFHLSVEEVYTGLYSMKRLPKHRMRRRLQMFGRLRGWEGWGEGEIPPLLMQSHQSLSAGTPGKGAEGVGRDAKDESA</sequence>
<dbReference type="Proteomes" id="UP000041254">
    <property type="component" value="Unassembled WGS sequence"/>
</dbReference>
<keyword evidence="4" id="KW-1133">Transmembrane helix</keyword>
<feature type="compositionally biased region" description="Pro residues" evidence="3">
    <location>
        <begin position="1836"/>
        <end position="1868"/>
    </location>
</feature>
<feature type="region of interest" description="Disordered" evidence="3">
    <location>
        <begin position="1251"/>
        <end position="1276"/>
    </location>
</feature>